<dbReference type="EMBL" id="CP011125">
    <property type="protein sequence ID" value="AKF11432.1"/>
    <property type="molecule type" value="Genomic_DNA"/>
</dbReference>
<dbReference type="Proteomes" id="UP000034883">
    <property type="component" value="Chromosome"/>
</dbReference>
<reference evidence="2 3" key="1">
    <citation type="submission" date="2015-03" db="EMBL/GenBank/DDBJ databases">
        <title>Genome assembly of Sandaracinus amylolyticus DSM 53668.</title>
        <authorList>
            <person name="Sharma G."/>
            <person name="Subramanian S."/>
        </authorList>
    </citation>
    <scope>NUCLEOTIDE SEQUENCE [LARGE SCALE GENOMIC DNA]</scope>
    <source>
        <strain evidence="2 3">DSM 53668</strain>
    </source>
</reference>
<keyword evidence="3" id="KW-1185">Reference proteome</keyword>
<accession>A0A0F6YNG4</accession>
<sequence length="223" mass="24203">MRMLGSSSSLATFRYDLVFLHASLLADDRPAVNALAPRVAAKLAELRAERDAFELAEDAAVVLRARKARRDAVLDKQVIGFGGHVRAIDPTLYAVFFKSLSPSRVAKLGLDDELEQVRRIVGELARLPADHAERAAYETSLRGALDALVTAKAASNEADTALALARSRVEQFKLELDRTRVELHGQLVTLSRSKGEADDFFRPTATAPANDDNEGDPVTPPAS</sequence>
<dbReference type="OrthoDB" id="5519341at2"/>
<dbReference type="STRING" id="927083.DB32_008581"/>
<dbReference type="RefSeq" id="WP_157070339.1">
    <property type="nucleotide sequence ID" value="NZ_CP011125.1"/>
</dbReference>
<dbReference type="KEGG" id="samy:DB32_008581"/>
<evidence type="ECO:0000313" key="3">
    <source>
        <dbReference type="Proteomes" id="UP000034883"/>
    </source>
</evidence>
<evidence type="ECO:0000313" key="2">
    <source>
        <dbReference type="EMBL" id="AKF11432.1"/>
    </source>
</evidence>
<name>A0A0F6YNG4_9BACT</name>
<proteinExistence type="predicted"/>
<feature type="region of interest" description="Disordered" evidence="1">
    <location>
        <begin position="198"/>
        <end position="223"/>
    </location>
</feature>
<organism evidence="2 3">
    <name type="scientific">Sandaracinus amylolyticus</name>
    <dbReference type="NCBI Taxonomy" id="927083"/>
    <lineage>
        <taxon>Bacteria</taxon>
        <taxon>Pseudomonadati</taxon>
        <taxon>Myxococcota</taxon>
        <taxon>Polyangia</taxon>
        <taxon>Polyangiales</taxon>
        <taxon>Sandaracinaceae</taxon>
        <taxon>Sandaracinus</taxon>
    </lineage>
</organism>
<evidence type="ECO:0000256" key="1">
    <source>
        <dbReference type="SAM" id="MobiDB-lite"/>
    </source>
</evidence>
<gene>
    <name evidence="2" type="ORF">DB32_008581</name>
</gene>
<dbReference type="AlphaFoldDB" id="A0A0F6YNG4"/>
<protein>
    <submittedName>
        <fullName evidence="2">Uncharacterized protein</fullName>
    </submittedName>
</protein>